<dbReference type="Proteomes" id="UP000184432">
    <property type="component" value="Unassembled WGS sequence"/>
</dbReference>
<dbReference type="SMART" id="SM00060">
    <property type="entry name" value="FN3"/>
    <property type="match status" value="4"/>
</dbReference>
<dbReference type="Gene3D" id="2.60.40.10">
    <property type="entry name" value="Immunoglobulins"/>
    <property type="match status" value="5"/>
</dbReference>
<reference evidence="3" key="1">
    <citation type="submission" date="2016-11" db="EMBL/GenBank/DDBJ databases">
        <authorList>
            <person name="Varghese N."/>
            <person name="Submissions S."/>
        </authorList>
    </citation>
    <scope>NUCLEOTIDE SEQUENCE [LARGE SCALE GENOMIC DNA]</scope>
    <source>
        <strain evidence="3">DSM 22623</strain>
    </source>
</reference>
<dbReference type="PROSITE" id="PS50853">
    <property type="entry name" value="FN3"/>
    <property type="match status" value="3"/>
</dbReference>
<gene>
    <name evidence="2" type="ORF">SAMN04488508_1037</name>
</gene>
<dbReference type="CDD" id="cd00063">
    <property type="entry name" value="FN3"/>
    <property type="match status" value="1"/>
</dbReference>
<feature type="domain" description="Fibronectin type-III" evidence="1">
    <location>
        <begin position="496"/>
        <end position="591"/>
    </location>
</feature>
<accession>A0A1M6DTJ6</accession>
<dbReference type="STRING" id="570521.SAMN04488508_1037"/>
<dbReference type="AlphaFoldDB" id="A0A1M6DTJ6"/>
<feature type="domain" description="Fibronectin type-III" evidence="1">
    <location>
        <begin position="301"/>
        <end position="396"/>
    </location>
</feature>
<evidence type="ECO:0000313" key="2">
    <source>
        <dbReference type="EMBL" id="SHI76460.1"/>
    </source>
</evidence>
<name>A0A1M6DTJ6_9FLAO</name>
<sequence>MKRLTHIIIGILICTSLQLAYSQNNNASQKMVLKTRAYQDSIVLRWVPKDLKAWHDINENGITVLRTNMATDKKEILTLRPLLPYTLSTWKTKTDTTNIFVATAAQCLLGKTKVTSTIADSHFSMRLLASKEQNNTLAFAAYSADFSTQAADGLAFRFVDTSVKSNNSYNYELQVAGKTVSNKAFQRSKDIWKPNKVSNVRIETKEGAIHIYWSKARNNSLFSGYYIERATEGKNFNRVSSSIIKATSQATYTQQQSYADIDVKVGVTYSYRIIGVTSFGDYGLYSEIVSATPKPKMMIATIDNLKVAASNDTTFLLSWKEPELQEHTKGYHITRNDTKEGRYERVSTSILPVGTTSFTDTPPNTQRAYFYKVISEGKDGKLLESSSSAGMLTDGKAPARPKGLTGTIDSLGVVAISWEFGEEKDLKGYRVYRTDDPQQEFRQLTKTPVPGNYYSDTLALASLKENVYYKIAAFDYNYNPSEHSELLVLKRPDFVKPIAPKIVKVSKENGAIQIRWKESPSKDVVTYRLYRKTYGQKDEEVIAEISSNTSSYTDDNTTSNTTYLYKLKAIDQNKNESIFGNVVSYNNTSQTLETPLLGGRFNKKTKCFDLNWSSSGNSAIKTLIFRNDGNGFTLYQTINTGNTNFSDTSFFETKKGYQYRIQWADSFGNESPISNIISITFK</sequence>
<dbReference type="InterPro" id="IPR013783">
    <property type="entry name" value="Ig-like_fold"/>
</dbReference>
<dbReference type="SUPFAM" id="SSF49265">
    <property type="entry name" value="Fibronectin type III"/>
    <property type="match status" value="2"/>
</dbReference>
<dbReference type="RefSeq" id="WP_073315382.1">
    <property type="nucleotide sequence ID" value="NZ_FQYP01000003.1"/>
</dbReference>
<dbReference type="OrthoDB" id="923194at2"/>
<feature type="domain" description="Fibronectin type-III" evidence="1">
    <location>
        <begin position="193"/>
        <end position="296"/>
    </location>
</feature>
<proteinExistence type="predicted"/>
<protein>
    <submittedName>
        <fullName evidence="2">Fibronectin type 3 domain-containing protein</fullName>
    </submittedName>
</protein>
<evidence type="ECO:0000259" key="1">
    <source>
        <dbReference type="PROSITE" id="PS50853"/>
    </source>
</evidence>
<organism evidence="2 3">
    <name type="scientific">Aquimarina spongiae</name>
    <dbReference type="NCBI Taxonomy" id="570521"/>
    <lineage>
        <taxon>Bacteria</taxon>
        <taxon>Pseudomonadati</taxon>
        <taxon>Bacteroidota</taxon>
        <taxon>Flavobacteriia</taxon>
        <taxon>Flavobacteriales</taxon>
        <taxon>Flavobacteriaceae</taxon>
        <taxon>Aquimarina</taxon>
    </lineage>
</organism>
<keyword evidence="3" id="KW-1185">Reference proteome</keyword>
<dbReference type="InterPro" id="IPR003961">
    <property type="entry name" value="FN3_dom"/>
</dbReference>
<evidence type="ECO:0000313" key="3">
    <source>
        <dbReference type="Proteomes" id="UP000184432"/>
    </source>
</evidence>
<dbReference type="InterPro" id="IPR036116">
    <property type="entry name" value="FN3_sf"/>
</dbReference>
<dbReference type="EMBL" id="FQYP01000003">
    <property type="protein sequence ID" value="SHI76460.1"/>
    <property type="molecule type" value="Genomic_DNA"/>
</dbReference>